<protein>
    <submittedName>
        <fullName evidence="2">Transcriptional regulator</fullName>
    </submittedName>
</protein>
<organism evidence="2">
    <name type="scientific">Vibrio vulnificus</name>
    <dbReference type="NCBI Taxonomy" id="672"/>
    <lineage>
        <taxon>Bacteria</taxon>
        <taxon>Pseudomonadati</taxon>
        <taxon>Pseudomonadota</taxon>
        <taxon>Gammaproteobacteria</taxon>
        <taxon>Vibrionales</taxon>
        <taxon>Vibrionaceae</taxon>
        <taxon>Vibrio</taxon>
    </lineage>
</organism>
<comment type="caution">
    <text evidence="2">The sequence shown here is derived from an EMBL/GenBank/DDBJ whole genome shotgun (WGS) entry which is preliminary data.</text>
</comment>
<evidence type="ECO:0000259" key="1">
    <source>
        <dbReference type="PROSITE" id="PS50943"/>
    </source>
</evidence>
<proteinExistence type="predicted"/>
<sequence>MAKKVVPLDTPNLNQAFTAQHVGNIIKARRTQMGLTIVDLAELSQVNKNTVGKIESGNPNVGLDGVIKLFNSLGLDLRFSAFGVTTTQSKEDAENDWV</sequence>
<dbReference type="Proteomes" id="UP000863257">
    <property type="component" value="Unassembled WGS sequence"/>
</dbReference>
<dbReference type="AlphaFoldDB" id="A0A8H9MVK1"/>
<accession>A0A8H9MVK1</accession>
<dbReference type="PROSITE" id="PS50943">
    <property type="entry name" value="HTH_CROC1"/>
    <property type="match status" value="1"/>
</dbReference>
<dbReference type="SUPFAM" id="SSF47413">
    <property type="entry name" value="lambda repressor-like DNA-binding domains"/>
    <property type="match status" value="1"/>
</dbReference>
<dbReference type="InterPro" id="IPR001387">
    <property type="entry name" value="Cro/C1-type_HTH"/>
</dbReference>
<dbReference type="Pfam" id="PF01381">
    <property type="entry name" value="HTH_3"/>
    <property type="match status" value="1"/>
</dbReference>
<dbReference type="SMART" id="SM00530">
    <property type="entry name" value="HTH_XRE"/>
    <property type="match status" value="1"/>
</dbReference>
<dbReference type="EMBL" id="DACRBY010000001">
    <property type="protein sequence ID" value="HAS8538497.1"/>
    <property type="molecule type" value="Genomic_DNA"/>
</dbReference>
<feature type="domain" description="HTH cro/C1-type" evidence="1">
    <location>
        <begin position="26"/>
        <end position="80"/>
    </location>
</feature>
<reference evidence="2" key="2">
    <citation type="submission" date="2019-01" db="EMBL/GenBank/DDBJ databases">
        <authorList>
            <consortium name="NCBI Pathogen Detection Project"/>
        </authorList>
    </citation>
    <scope>NUCLEOTIDE SEQUENCE</scope>
    <source>
        <strain evidence="2">BCW_3452</strain>
    </source>
</reference>
<evidence type="ECO:0000313" key="2">
    <source>
        <dbReference type="EMBL" id="HAS8538497.1"/>
    </source>
</evidence>
<dbReference type="GO" id="GO:0003677">
    <property type="term" value="F:DNA binding"/>
    <property type="evidence" value="ECO:0007669"/>
    <property type="project" value="InterPro"/>
</dbReference>
<dbReference type="CDD" id="cd00093">
    <property type="entry name" value="HTH_XRE"/>
    <property type="match status" value="1"/>
</dbReference>
<dbReference type="InterPro" id="IPR010982">
    <property type="entry name" value="Lambda_DNA-bd_dom_sf"/>
</dbReference>
<dbReference type="Gene3D" id="1.10.260.40">
    <property type="entry name" value="lambda repressor-like DNA-binding domains"/>
    <property type="match status" value="1"/>
</dbReference>
<reference evidence="2" key="1">
    <citation type="journal article" date="2018" name="Genome Biol.">
        <title>SKESA: strategic k-mer extension for scrupulous assemblies.</title>
        <authorList>
            <person name="Souvorov A."/>
            <person name="Agarwala R."/>
            <person name="Lipman D.J."/>
        </authorList>
    </citation>
    <scope>NUCLEOTIDE SEQUENCE</scope>
    <source>
        <strain evidence="2">BCW_3452</strain>
    </source>
</reference>
<name>A0A8H9MVK1_VIBVL</name>
<gene>
    <name evidence="2" type="ORF">I7730_01625</name>
</gene>